<accession>A0A484G8J9</accession>
<keyword evidence="2 7" id="KW-0645">Protease</keyword>
<feature type="compositionally biased region" description="Low complexity" evidence="5">
    <location>
        <begin position="173"/>
        <end position="199"/>
    </location>
</feature>
<name>A0A484G8J9_COLOR</name>
<dbReference type="FunFam" id="3.40.395.10:FF:000008">
    <property type="entry name" value="Ulp1 protease family protein"/>
    <property type="match status" value="1"/>
</dbReference>
<reference evidence="8" key="2">
    <citation type="journal article" date="2019" name="Mol. Plant Microbe Interact.">
        <title>Genome sequence resources for four phytopathogenic fungi from the Colletotrichum orbiculare species complex.</title>
        <authorList>
            <person name="Gan P."/>
            <person name="Tsushima A."/>
            <person name="Narusaka M."/>
            <person name="Narusaka Y."/>
            <person name="Takano Y."/>
            <person name="Kubo Y."/>
            <person name="Shirasu K."/>
        </authorList>
    </citation>
    <scope>GENOME REANNOTATION</scope>
    <source>
        <strain evidence="8">104-T / ATCC 96160 / CBS 514.97 / LARS 414 / MAFF 240422</strain>
    </source>
</reference>
<keyword evidence="4" id="KW-0788">Thiol protease</keyword>
<feature type="region of interest" description="Disordered" evidence="5">
    <location>
        <begin position="156"/>
        <end position="207"/>
    </location>
</feature>
<keyword evidence="3" id="KW-0378">Hydrolase</keyword>
<dbReference type="Proteomes" id="UP000014480">
    <property type="component" value="Unassembled WGS sequence"/>
</dbReference>
<organism evidence="7 8">
    <name type="scientific">Colletotrichum orbiculare (strain 104-T / ATCC 96160 / CBS 514.97 / LARS 414 / MAFF 240422)</name>
    <name type="common">Cucumber anthracnose fungus</name>
    <name type="synonym">Colletotrichum lagenarium</name>
    <dbReference type="NCBI Taxonomy" id="1213857"/>
    <lineage>
        <taxon>Eukaryota</taxon>
        <taxon>Fungi</taxon>
        <taxon>Dikarya</taxon>
        <taxon>Ascomycota</taxon>
        <taxon>Pezizomycotina</taxon>
        <taxon>Sordariomycetes</taxon>
        <taxon>Hypocreomycetidae</taxon>
        <taxon>Glomerellales</taxon>
        <taxon>Glomerellaceae</taxon>
        <taxon>Colletotrichum</taxon>
        <taxon>Colletotrichum orbiculare species complex</taxon>
    </lineage>
</organism>
<dbReference type="STRING" id="1213857.A0A484G8J9"/>
<evidence type="ECO:0000313" key="7">
    <source>
        <dbReference type="EMBL" id="TDZ26438.1"/>
    </source>
</evidence>
<dbReference type="InterPro" id="IPR044613">
    <property type="entry name" value="Nep1/2-like"/>
</dbReference>
<dbReference type="GO" id="GO:0000338">
    <property type="term" value="P:protein deneddylation"/>
    <property type="evidence" value="ECO:0007669"/>
    <property type="project" value="TreeGrafter"/>
</dbReference>
<dbReference type="Pfam" id="PF02902">
    <property type="entry name" value="Peptidase_C48"/>
    <property type="match status" value="1"/>
</dbReference>
<evidence type="ECO:0000256" key="3">
    <source>
        <dbReference type="ARBA" id="ARBA00022801"/>
    </source>
</evidence>
<evidence type="ECO:0000313" key="8">
    <source>
        <dbReference type="Proteomes" id="UP000014480"/>
    </source>
</evidence>
<dbReference type="GO" id="GO:0008234">
    <property type="term" value="F:cysteine-type peptidase activity"/>
    <property type="evidence" value="ECO:0007669"/>
    <property type="project" value="UniProtKB-KW"/>
</dbReference>
<feature type="region of interest" description="Disordered" evidence="5">
    <location>
        <begin position="436"/>
        <end position="460"/>
    </location>
</feature>
<protein>
    <submittedName>
        <fullName evidence="7">NEDD8-specific protease 2</fullName>
    </submittedName>
</protein>
<dbReference type="InterPro" id="IPR038765">
    <property type="entry name" value="Papain-like_cys_pep_sf"/>
</dbReference>
<dbReference type="PANTHER" id="PTHR46468:SF1">
    <property type="entry name" value="SENTRIN-SPECIFIC PROTEASE 8"/>
    <property type="match status" value="1"/>
</dbReference>
<feature type="region of interest" description="Disordered" evidence="5">
    <location>
        <begin position="1"/>
        <end position="127"/>
    </location>
</feature>
<reference evidence="8" key="1">
    <citation type="journal article" date="2013" name="New Phytol.">
        <title>Comparative genomic and transcriptomic analyses reveal the hemibiotrophic stage shift of Colletotrichum fungi.</title>
        <authorList>
            <person name="Gan P."/>
            <person name="Ikeda K."/>
            <person name="Irieda H."/>
            <person name="Narusaka M."/>
            <person name="O'Connell R.J."/>
            <person name="Narusaka Y."/>
            <person name="Takano Y."/>
            <person name="Kubo Y."/>
            <person name="Shirasu K."/>
        </authorList>
    </citation>
    <scope>NUCLEOTIDE SEQUENCE [LARGE SCALE GENOMIC DNA]</scope>
    <source>
        <strain evidence="8">104-T / ATCC 96160 / CBS 514.97 / LARS 414 / MAFF 240422</strain>
    </source>
</reference>
<feature type="domain" description="Ubiquitin-like protease family profile" evidence="6">
    <location>
        <begin position="236"/>
        <end position="397"/>
    </location>
</feature>
<dbReference type="GO" id="GO:0006508">
    <property type="term" value="P:proteolysis"/>
    <property type="evidence" value="ECO:0007669"/>
    <property type="project" value="UniProtKB-KW"/>
</dbReference>
<proteinExistence type="inferred from homology"/>
<dbReference type="InterPro" id="IPR019626">
    <property type="entry name" value="Stress-induced_KGG_rpt"/>
</dbReference>
<comment type="similarity">
    <text evidence="1">Belongs to the peptidase C48 family.</text>
</comment>
<dbReference type="PROSITE" id="PS50600">
    <property type="entry name" value="ULP_PROTEASE"/>
    <property type="match status" value="1"/>
</dbReference>
<dbReference type="AlphaFoldDB" id="A0A484G8J9"/>
<dbReference type="OrthoDB" id="5065855at2759"/>
<dbReference type="EMBL" id="AMCV02000001">
    <property type="protein sequence ID" value="TDZ26438.1"/>
    <property type="molecule type" value="Genomic_DNA"/>
</dbReference>
<feature type="compositionally biased region" description="Low complexity" evidence="5">
    <location>
        <begin position="34"/>
        <end position="46"/>
    </location>
</feature>
<evidence type="ECO:0000256" key="1">
    <source>
        <dbReference type="ARBA" id="ARBA00005234"/>
    </source>
</evidence>
<sequence length="460" mass="50574">MSGNTNPGNFANRPKEEVQEIAAKGGHASGGGHSDTTASGTASTGSYNPGNFANRPKEEVQEIASKGGQASHKGGFASMDADKQREIASEGGKASSGSFEPGSEKAREAGRKGGLAGQPRRGCSQEREKKTKIEVLFEASSFLLHSRFLAFRTSRNHHNHQAPPPLPHRDNSDSSASSAQSAPQLSPSTSSTSSSSSSSKPGHWSESRLSMPFRKMARHFGDTLSPQAPYLSYHDILLTYEDIKSLKNDWLTDNNIAFWEEWLEREILPKYPQARIILLRPSMTFLMMKEPDMRQIRSALPDFSKVTHIFLPVNDARNVAQAEGGSHWSLLLVSVIDGVAFHYDSLGGANFNEARVASRKMGDLLGRPLRFLNLEDSPQQENGSDCGVFVCILMRHLLVKRLLSANAREKVSMSMANKVIDSHGGRKEMLKIIESLRKEGERRRSRSASPYSSKTPPRIE</sequence>
<dbReference type="Pfam" id="PF10685">
    <property type="entry name" value="KGG"/>
    <property type="match status" value="3"/>
</dbReference>
<dbReference type="Gene3D" id="3.40.395.10">
    <property type="entry name" value="Adenoviral Proteinase, Chain A"/>
    <property type="match status" value="1"/>
</dbReference>
<gene>
    <name evidence="7" type="primary">nep2</name>
    <name evidence="7" type="ORF">Cob_v001273</name>
</gene>
<dbReference type="GO" id="GO:0019784">
    <property type="term" value="F:deNEDDylase activity"/>
    <property type="evidence" value="ECO:0007669"/>
    <property type="project" value="InterPro"/>
</dbReference>
<feature type="compositionally biased region" description="Basic and acidic residues" evidence="5">
    <location>
        <begin position="102"/>
        <end position="111"/>
    </location>
</feature>
<evidence type="ECO:0000256" key="4">
    <source>
        <dbReference type="ARBA" id="ARBA00022807"/>
    </source>
</evidence>
<dbReference type="InterPro" id="IPR003653">
    <property type="entry name" value="Peptidase_C48_C"/>
</dbReference>
<dbReference type="PANTHER" id="PTHR46468">
    <property type="entry name" value="SENTRIN-SPECIFIC PROTEASE 8"/>
    <property type="match status" value="1"/>
</dbReference>
<evidence type="ECO:0000256" key="2">
    <source>
        <dbReference type="ARBA" id="ARBA00022670"/>
    </source>
</evidence>
<keyword evidence="8" id="KW-1185">Reference proteome</keyword>
<dbReference type="SUPFAM" id="SSF54001">
    <property type="entry name" value="Cysteine proteinases"/>
    <property type="match status" value="1"/>
</dbReference>
<evidence type="ECO:0000259" key="6">
    <source>
        <dbReference type="PROSITE" id="PS50600"/>
    </source>
</evidence>
<evidence type="ECO:0000256" key="5">
    <source>
        <dbReference type="SAM" id="MobiDB-lite"/>
    </source>
</evidence>
<comment type="caution">
    <text evidence="7">The sequence shown here is derived from an EMBL/GenBank/DDBJ whole genome shotgun (WGS) entry which is preliminary data.</text>
</comment>